<gene>
    <name evidence="1" type="ORF">CGXH109_LOCUS103649</name>
</gene>
<evidence type="ECO:0000313" key="2">
    <source>
        <dbReference type="Proteomes" id="UP001152533"/>
    </source>
</evidence>
<protein>
    <submittedName>
        <fullName evidence="1">Uncharacterized protein</fullName>
    </submittedName>
</protein>
<evidence type="ECO:0000313" key="1">
    <source>
        <dbReference type="EMBL" id="CAI0651176.1"/>
    </source>
</evidence>
<proteinExistence type="predicted"/>
<organism evidence="1 2">
    <name type="scientific">Colletotrichum noveboracense</name>
    <dbReference type="NCBI Taxonomy" id="2664923"/>
    <lineage>
        <taxon>Eukaryota</taxon>
        <taxon>Fungi</taxon>
        <taxon>Dikarya</taxon>
        <taxon>Ascomycota</taxon>
        <taxon>Pezizomycotina</taxon>
        <taxon>Sordariomycetes</taxon>
        <taxon>Hypocreomycetidae</taxon>
        <taxon>Glomerellales</taxon>
        <taxon>Glomerellaceae</taxon>
        <taxon>Colletotrichum</taxon>
        <taxon>Colletotrichum gloeosporioides species complex</taxon>
    </lineage>
</organism>
<reference evidence="1" key="1">
    <citation type="submission" date="2022-08" db="EMBL/GenBank/DDBJ databases">
        <authorList>
            <person name="Giroux E."/>
            <person name="Giroux E."/>
        </authorList>
    </citation>
    <scope>NUCLEOTIDE SEQUENCE</scope>
    <source>
        <strain evidence="1">H1091258</strain>
    </source>
</reference>
<keyword evidence="2" id="KW-1185">Reference proteome</keyword>
<dbReference type="AlphaFoldDB" id="A0A9W4S1I0"/>
<name>A0A9W4S1I0_9PEZI</name>
<accession>A0A9W4S1I0</accession>
<dbReference type="EMBL" id="CAMGZC010001021">
    <property type="protein sequence ID" value="CAI0651176.1"/>
    <property type="molecule type" value="Genomic_DNA"/>
</dbReference>
<dbReference type="Proteomes" id="UP001152533">
    <property type="component" value="Unassembled WGS sequence"/>
</dbReference>
<comment type="caution">
    <text evidence="1">The sequence shown here is derived from an EMBL/GenBank/DDBJ whole genome shotgun (WGS) entry which is preliminary data.</text>
</comment>
<sequence>MDNISVLSDDFLDKVSEVPRRRRQAFKERSTNAHKSPRWLAEDLNIILDHHLNKEHIQKLSHQELLVFGGSTTRAVSGSAFGVVVSSVLTAGCPLFAVSIGVNTWQLCISSTNLDRVREETKRRRGLDDDSFRKFEGEYTKKKRHHPAVDVVAGCTLKAAFMTATLGIIGFSDIADSFVAKFGEKAAEIGTEYAATATQTLPVYNHIPLRLQLPEPIDFSDFTSMFQDDKACSIPYSTSNLSDGPPMANTMTSKIVDISVNTLAADNPSNCSATVQTTTVNEVDLTVVN</sequence>